<dbReference type="PROSITE" id="PS00022">
    <property type="entry name" value="EGF_1"/>
    <property type="match status" value="1"/>
</dbReference>
<feature type="domain" description="Sushi" evidence="7">
    <location>
        <begin position="144"/>
        <end position="206"/>
    </location>
</feature>
<keyword evidence="3" id="KW-0732">Signal</keyword>
<evidence type="ECO:0000256" key="1">
    <source>
        <dbReference type="ARBA" id="ARBA00004613"/>
    </source>
</evidence>
<dbReference type="Gene3D" id="2.10.70.10">
    <property type="entry name" value="Complement Module, domain 1"/>
    <property type="match status" value="1"/>
</dbReference>
<evidence type="ECO:0000256" key="6">
    <source>
        <dbReference type="PROSITE-ProRule" id="PRU00302"/>
    </source>
</evidence>
<keyword evidence="2" id="KW-0964">Secreted</keyword>
<dbReference type="PROSITE" id="PS50923">
    <property type="entry name" value="SUSHI"/>
    <property type="match status" value="1"/>
</dbReference>
<dbReference type="InterPro" id="IPR035976">
    <property type="entry name" value="Sushi/SCR/CCP_sf"/>
</dbReference>
<evidence type="ECO:0000256" key="2">
    <source>
        <dbReference type="ARBA" id="ARBA00022525"/>
    </source>
</evidence>
<dbReference type="InterPro" id="IPR000742">
    <property type="entry name" value="EGF"/>
</dbReference>
<dbReference type="Pfam" id="PF13330">
    <property type="entry name" value="Mucin2_WxxW"/>
    <property type="match status" value="1"/>
</dbReference>
<evidence type="ECO:0000256" key="3">
    <source>
        <dbReference type="ARBA" id="ARBA00022729"/>
    </source>
</evidence>
<evidence type="ECO:0000256" key="5">
    <source>
        <dbReference type="ARBA" id="ARBA00023180"/>
    </source>
</evidence>
<evidence type="ECO:0000313" key="8">
    <source>
        <dbReference type="EMBL" id="WAR09827.1"/>
    </source>
</evidence>
<dbReference type="InterPro" id="IPR000436">
    <property type="entry name" value="Sushi_SCR_CCP_dom"/>
</dbReference>
<proteinExistence type="predicted"/>
<name>A0ABY7ELG3_MYAAR</name>
<organism evidence="8 9">
    <name type="scientific">Mya arenaria</name>
    <name type="common">Soft-shell clam</name>
    <dbReference type="NCBI Taxonomy" id="6604"/>
    <lineage>
        <taxon>Eukaryota</taxon>
        <taxon>Metazoa</taxon>
        <taxon>Spiralia</taxon>
        <taxon>Lophotrochozoa</taxon>
        <taxon>Mollusca</taxon>
        <taxon>Bivalvia</taxon>
        <taxon>Autobranchia</taxon>
        <taxon>Heteroconchia</taxon>
        <taxon>Euheterodonta</taxon>
        <taxon>Imparidentia</taxon>
        <taxon>Neoheterodontei</taxon>
        <taxon>Myida</taxon>
        <taxon>Myoidea</taxon>
        <taxon>Myidae</taxon>
        <taxon>Mya</taxon>
    </lineage>
</organism>
<evidence type="ECO:0000313" key="9">
    <source>
        <dbReference type="Proteomes" id="UP001164746"/>
    </source>
</evidence>
<comment type="subcellular location">
    <subcellularLocation>
        <location evidence="1">Secreted</location>
    </subcellularLocation>
</comment>
<comment type="caution">
    <text evidence="6">Lacks conserved residue(s) required for the propagation of feature annotation.</text>
</comment>
<keyword evidence="9" id="KW-1185">Reference proteome</keyword>
<dbReference type="SUPFAM" id="SSF57535">
    <property type="entry name" value="Complement control module/SCR domain"/>
    <property type="match status" value="1"/>
</dbReference>
<keyword evidence="6" id="KW-0768">Sushi</keyword>
<dbReference type="Gene3D" id="2.10.25.10">
    <property type="entry name" value="Laminin"/>
    <property type="match status" value="1"/>
</dbReference>
<protein>
    <submittedName>
        <fullName evidence="8">MUC5B-like protein</fullName>
    </submittedName>
</protein>
<sequence>MTPPSVTGVPGTTGHYNCTQGWTSAMSVTTSAITGDELETISDLRRRYEFCDDEMIVSIRCADLISEKTAEELGQKVTCDMTQGLICKGADQAGGKCADYTVQLYCDCEASCSPACQNGGSCLLPNTCGCSNGFMGAQCQYPANNCASPPTPQNAQVTCQQDSSGARCTVACNQGYKPLWAIAPSFTCSPDGTWSPDLAEIPGCVDAI</sequence>
<dbReference type="EMBL" id="CP111018">
    <property type="protein sequence ID" value="WAR09827.1"/>
    <property type="molecule type" value="Genomic_DNA"/>
</dbReference>
<dbReference type="SMART" id="SM00032">
    <property type="entry name" value="CCP"/>
    <property type="match status" value="1"/>
</dbReference>
<reference evidence="8" key="1">
    <citation type="submission" date="2022-11" db="EMBL/GenBank/DDBJ databases">
        <title>Centuries of genome instability and evolution in soft-shell clam transmissible cancer (bioRxiv).</title>
        <authorList>
            <person name="Hart S.F.M."/>
            <person name="Yonemitsu M.A."/>
            <person name="Giersch R.M."/>
            <person name="Beal B.F."/>
            <person name="Arriagada G."/>
            <person name="Davis B.W."/>
            <person name="Ostrander E.A."/>
            <person name="Goff S.P."/>
            <person name="Metzger M.J."/>
        </authorList>
    </citation>
    <scope>NUCLEOTIDE SEQUENCE</scope>
    <source>
        <strain evidence="8">MELC-2E11</strain>
        <tissue evidence="8">Siphon/mantle</tissue>
    </source>
</reference>
<dbReference type="CDD" id="cd00033">
    <property type="entry name" value="CCP"/>
    <property type="match status" value="1"/>
</dbReference>
<dbReference type="InterPro" id="IPR025155">
    <property type="entry name" value="WxxW_domain"/>
</dbReference>
<evidence type="ECO:0000256" key="4">
    <source>
        <dbReference type="ARBA" id="ARBA00023157"/>
    </source>
</evidence>
<gene>
    <name evidence="8" type="ORF">MAR_034903</name>
</gene>
<keyword evidence="4" id="KW-1015">Disulfide bond</keyword>
<dbReference type="PROSITE" id="PS01186">
    <property type="entry name" value="EGF_2"/>
    <property type="match status" value="1"/>
</dbReference>
<evidence type="ECO:0000259" key="7">
    <source>
        <dbReference type="PROSITE" id="PS50923"/>
    </source>
</evidence>
<accession>A0ABY7ELG3</accession>
<dbReference type="Proteomes" id="UP001164746">
    <property type="component" value="Chromosome 7"/>
</dbReference>
<keyword evidence="5" id="KW-0325">Glycoprotein</keyword>